<dbReference type="AlphaFoldDB" id="A0A839ETM9"/>
<gene>
    <name evidence="1" type="ORF">FHW16_005206</name>
</gene>
<evidence type="ECO:0000313" key="2">
    <source>
        <dbReference type="Proteomes" id="UP000549052"/>
    </source>
</evidence>
<protein>
    <submittedName>
        <fullName evidence="1">Uncharacterized protein</fullName>
    </submittedName>
</protein>
<proteinExistence type="predicted"/>
<evidence type="ECO:0000313" key="1">
    <source>
        <dbReference type="EMBL" id="MBA8881465.1"/>
    </source>
</evidence>
<sequence>MDAMASFRMRIQRQHMISKVYKDNNKHAVKQNFELSAFIE</sequence>
<accession>A0A839ETM9</accession>
<organism evidence="1 2">
    <name type="scientific">Phyllobacterium myrsinacearum</name>
    <dbReference type="NCBI Taxonomy" id="28101"/>
    <lineage>
        <taxon>Bacteria</taxon>
        <taxon>Pseudomonadati</taxon>
        <taxon>Pseudomonadota</taxon>
        <taxon>Alphaproteobacteria</taxon>
        <taxon>Hyphomicrobiales</taxon>
        <taxon>Phyllobacteriaceae</taxon>
        <taxon>Phyllobacterium</taxon>
    </lineage>
</organism>
<keyword evidence="2" id="KW-1185">Reference proteome</keyword>
<comment type="caution">
    <text evidence="1">The sequence shown here is derived from an EMBL/GenBank/DDBJ whole genome shotgun (WGS) entry which is preliminary data.</text>
</comment>
<reference evidence="1 2" key="1">
    <citation type="submission" date="2020-07" db="EMBL/GenBank/DDBJ databases">
        <title>Genomic Encyclopedia of Type Strains, Phase IV (KMG-V): Genome sequencing to study the core and pangenomes of soil and plant-associated prokaryotes.</title>
        <authorList>
            <person name="Whitman W."/>
        </authorList>
    </citation>
    <scope>NUCLEOTIDE SEQUENCE [LARGE SCALE GENOMIC DNA]</scope>
    <source>
        <strain evidence="1 2">AN3</strain>
    </source>
</reference>
<dbReference type="Proteomes" id="UP000549052">
    <property type="component" value="Unassembled WGS sequence"/>
</dbReference>
<dbReference type="EMBL" id="JACGXN010000014">
    <property type="protein sequence ID" value="MBA8881465.1"/>
    <property type="molecule type" value="Genomic_DNA"/>
</dbReference>
<name>A0A839ETM9_9HYPH</name>